<dbReference type="NCBIfam" id="TIGR00785">
    <property type="entry name" value="dass"/>
    <property type="match status" value="1"/>
</dbReference>
<feature type="transmembrane region" description="Helical" evidence="6">
    <location>
        <begin position="386"/>
        <end position="410"/>
    </location>
</feature>
<protein>
    <submittedName>
        <fullName evidence="7">Anion permease</fullName>
    </submittedName>
</protein>
<dbReference type="Proteomes" id="UP000595309">
    <property type="component" value="Chromosome"/>
</dbReference>
<gene>
    <name evidence="7" type="ORF">I6I39_10330</name>
</gene>
<dbReference type="PANTHER" id="PTHR42826">
    <property type="entry name" value="DICARBOXYLATE TRANSPORTER 2.1, CHLOROPLASTIC"/>
    <property type="match status" value="1"/>
</dbReference>
<keyword evidence="5 6" id="KW-0472">Membrane</keyword>
<feature type="transmembrane region" description="Helical" evidence="6">
    <location>
        <begin position="217"/>
        <end position="240"/>
    </location>
</feature>
<evidence type="ECO:0000256" key="2">
    <source>
        <dbReference type="ARBA" id="ARBA00007349"/>
    </source>
</evidence>
<keyword evidence="3 6" id="KW-0812">Transmembrane</keyword>
<name>A0A7T9XQU1_YEREN</name>
<dbReference type="RefSeq" id="WP_005163083.1">
    <property type="nucleotide sequence ID" value="NZ_CTEZ01000028.1"/>
</dbReference>
<dbReference type="InterPro" id="IPR001898">
    <property type="entry name" value="SLC13A/DASS"/>
</dbReference>
<dbReference type="PIRSF" id="PIRSF002457">
    <property type="entry name" value="DASS"/>
    <property type="match status" value="1"/>
</dbReference>
<keyword evidence="4 6" id="KW-1133">Transmembrane helix</keyword>
<proteinExistence type="inferred from homology"/>
<reference evidence="7 8" key="1">
    <citation type="submission" date="2021-01" db="EMBL/GenBank/DDBJ databases">
        <title>FDA dAtabase for Regulatory Grade micrObial Sequences (FDA-ARGOS): Supporting development and validation of Infectious Disease Dx tests.</title>
        <authorList>
            <person name="Blissenbach B."/>
            <person name="Krut O."/>
            <person name="Tallon L."/>
            <person name="Sadzewicz L."/>
            <person name="Zhao X."/>
            <person name="Boylan J."/>
            <person name="Ott S."/>
            <person name="Bowen H."/>
            <person name="Vavikolanu K."/>
            <person name="Mehta A."/>
            <person name="Aluvathingal J."/>
            <person name="Nadendla S."/>
            <person name="Yan Y."/>
            <person name="Sichtig H."/>
        </authorList>
    </citation>
    <scope>NUCLEOTIDE SEQUENCE [LARGE SCALE GENOMIC DNA]</scope>
    <source>
        <strain evidence="7 8">FDAARGOS_1082</strain>
    </source>
</reference>
<evidence type="ECO:0000256" key="5">
    <source>
        <dbReference type="ARBA" id="ARBA00023136"/>
    </source>
</evidence>
<feature type="transmembrane region" description="Helical" evidence="6">
    <location>
        <begin position="269"/>
        <end position="289"/>
    </location>
</feature>
<evidence type="ECO:0000256" key="3">
    <source>
        <dbReference type="ARBA" id="ARBA00022692"/>
    </source>
</evidence>
<feature type="transmembrane region" description="Helical" evidence="6">
    <location>
        <begin position="357"/>
        <end position="374"/>
    </location>
</feature>
<evidence type="ECO:0000256" key="4">
    <source>
        <dbReference type="ARBA" id="ARBA00022989"/>
    </source>
</evidence>
<feature type="transmembrane region" description="Helical" evidence="6">
    <location>
        <begin position="445"/>
        <end position="465"/>
    </location>
</feature>
<evidence type="ECO:0000313" key="8">
    <source>
        <dbReference type="Proteomes" id="UP000595309"/>
    </source>
</evidence>
<feature type="transmembrane region" description="Helical" evidence="6">
    <location>
        <begin position="174"/>
        <end position="197"/>
    </location>
</feature>
<feature type="transmembrane region" description="Helical" evidence="6">
    <location>
        <begin position="324"/>
        <end position="351"/>
    </location>
</feature>
<dbReference type="GO" id="GO:0022857">
    <property type="term" value="F:transmembrane transporter activity"/>
    <property type="evidence" value="ECO:0007669"/>
    <property type="project" value="InterPro"/>
</dbReference>
<dbReference type="GO" id="GO:0016020">
    <property type="term" value="C:membrane"/>
    <property type="evidence" value="ECO:0007669"/>
    <property type="project" value="UniProtKB-SubCell"/>
</dbReference>
<comment type="similarity">
    <text evidence="2">Belongs to the SLC13A/DASS transporter (TC 2.A.47) family. DIT1 subfamily.</text>
</comment>
<comment type="subcellular location">
    <subcellularLocation>
        <location evidence="1">Membrane</location>
        <topology evidence="1">Multi-pass membrane protein</topology>
    </subcellularLocation>
</comment>
<organism evidence="7 8">
    <name type="scientific">Yersinia enterocolitica</name>
    <dbReference type="NCBI Taxonomy" id="630"/>
    <lineage>
        <taxon>Bacteria</taxon>
        <taxon>Pseudomonadati</taxon>
        <taxon>Pseudomonadota</taxon>
        <taxon>Gammaproteobacteria</taxon>
        <taxon>Enterobacterales</taxon>
        <taxon>Yersiniaceae</taxon>
        <taxon>Yersinia</taxon>
    </lineage>
</organism>
<feature type="transmembrane region" description="Helical" evidence="6">
    <location>
        <begin position="416"/>
        <end position="438"/>
    </location>
</feature>
<evidence type="ECO:0000313" key="7">
    <source>
        <dbReference type="EMBL" id="QQU45431.1"/>
    </source>
</evidence>
<dbReference type="InterPro" id="IPR030676">
    <property type="entry name" value="CitT-rel"/>
</dbReference>
<evidence type="ECO:0000256" key="6">
    <source>
        <dbReference type="SAM" id="Phobius"/>
    </source>
</evidence>
<accession>A0A7T9XQU1</accession>
<feature type="transmembrane region" description="Helical" evidence="6">
    <location>
        <begin position="295"/>
        <end position="312"/>
    </location>
</feature>
<dbReference type="Pfam" id="PF00939">
    <property type="entry name" value="Na_sulph_symp"/>
    <property type="match status" value="1"/>
</dbReference>
<dbReference type="AlphaFoldDB" id="A0A7T9XQU1"/>
<dbReference type="EMBL" id="CP068146">
    <property type="protein sequence ID" value="QQU45431.1"/>
    <property type="molecule type" value="Genomic_DNA"/>
</dbReference>
<evidence type="ECO:0000256" key="1">
    <source>
        <dbReference type="ARBA" id="ARBA00004141"/>
    </source>
</evidence>
<sequence>MAIFKTRIGRMLFILFIGIGIWCSPVPEPVDPRAWHLMAVFAATVIGLIISPYPLGAMAIFSLTAVAATGLLSIEEVLAGFADPTIWMVACAFFISRGFIKTGFGRRVGFIFISKLGQSSLGLAYGLVLTDLLFAPAMPSTAARSGGIITPLFRSISEAYESTPERGTERKIGAFLAQCVVQCNTITCAMFLTSMAGNPMIGKLAGEMGITITWTSWALAAIVPGLISLAVIPLLLYRFYPPELKKTPEMCTLALVKLKEMGPMSRDEWIVLSVLFIGLVTLWVCGVALHIDATMTAFIGLAILLLSGALTWDDVITEREAWHTMIWFAVLLTLAGQLNKLGFITWFGTLIAGSVQGMNWLPMMGILLLAYYYSHYMMASAIAHISAMYAIFVSIAIAAGAPPMLAVLVFGMFSNLYMATTHYSGGPAAILFGCNFIPLATWWKIGFLISLVVIPIWLIIGSVWWKVLGLW</sequence>